<feature type="region of interest" description="Disordered" evidence="1">
    <location>
        <begin position="1"/>
        <end position="49"/>
    </location>
</feature>
<name>A0A6J4QC77_9ACTN</name>
<reference evidence="2" key="1">
    <citation type="submission" date="2020-02" db="EMBL/GenBank/DDBJ databases">
        <authorList>
            <person name="Meier V. D."/>
        </authorList>
    </citation>
    <scope>NUCLEOTIDE SEQUENCE</scope>
    <source>
        <strain evidence="2">AVDCRST_MAG37</strain>
    </source>
</reference>
<protein>
    <submittedName>
        <fullName evidence="2">Uncharacterized protein</fullName>
    </submittedName>
</protein>
<proteinExistence type="predicted"/>
<feature type="compositionally biased region" description="Low complexity" evidence="1">
    <location>
        <begin position="7"/>
        <end position="16"/>
    </location>
</feature>
<evidence type="ECO:0000313" key="2">
    <source>
        <dbReference type="EMBL" id="CAA9439757.1"/>
    </source>
</evidence>
<evidence type="ECO:0000256" key="1">
    <source>
        <dbReference type="SAM" id="MobiDB-lite"/>
    </source>
</evidence>
<dbReference type="AlphaFoldDB" id="A0A6J4QC77"/>
<feature type="non-terminal residue" evidence="2">
    <location>
        <position position="1"/>
    </location>
</feature>
<organism evidence="2">
    <name type="scientific">uncultured Rubrobacteraceae bacterium</name>
    <dbReference type="NCBI Taxonomy" id="349277"/>
    <lineage>
        <taxon>Bacteria</taxon>
        <taxon>Bacillati</taxon>
        <taxon>Actinomycetota</taxon>
        <taxon>Rubrobacteria</taxon>
        <taxon>Rubrobacterales</taxon>
        <taxon>Rubrobacteraceae</taxon>
        <taxon>environmental samples</taxon>
    </lineage>
</organism>
<feature type="non-terminal residue" evidence="2">
    <location>
        <position position="49"/>
    </location>
</feature>
<dbReference type="EMBL" id="CADCVD010000052">
    <property type="protein sequence ID" value="CAA9439757.1"/>
    <property type="molecule type" value="Genomic_DNA"/>
</dbReference>
<accession>A0A6J4QC77</accession>
<feature type="compositionally biased region" description="Polar residues" evidence="1">
    <location>
        <begin position="40"/>
        <end position="49"/>
    </location>
</feature>
<sequence>GARRSGKAAARSSCAKWSQRGGPQQPLEGLASSAHHEATEATSQESGRL</sequence>
<gene>
    <name evidence="2" type="ORF">AVDCRST_MAG37-1239</name>
</gene>